<keyword evidence="6" id="KW-0539">Nucleus</keyword>
<dbReference type="GO" id="GO:0003713">
    <property type="term" value="F:transcription coactivator activity"/>
    <property type="evidence" value="ECO:0007669"/>
    <property type="project" value="TreeGrafter"/>
</dbReference>
<dbReference type="InterPro" id="IPR009057">
    <property type="entry name" value="Homeodomain-like_sf"/>
</dbReference>
<dbReference type="Pfam" id="PF01426">
    <property type="entry name" value="BAH"/>
    <property type="match status" value="1"/>
</dbReference>
<dbReference type="EMBL" id="JAPWDV010000001">
    <property type="protein sequence ID" value="KAJ6224755.1"/>
    <property type="molecule type" value="Genomic_DNA"/>
</dbReference>
<comment type="caution">
    <text evidence="10">The sequence shown here is derived from an EMBL/GenBank/DDBJ whole genome shotgun (WGS) entry which is preliminary data.</text>
</comment>
<dbReference type="SMART" id="SM00439">
    <property type="entry name" value="BAH"/>
    <property type="match status" value="1"/>
</dbReference>
<proteinExistence type="predicted"/>
<keyword evidence="4" id="KW-0862">Zinc</keyword>
<gene>
    <name evidence="10" type="ORF">RDWZM_003300</name>
</gene>
<feature type="domain" description="ELM2" evidence="8">
    <location>
        <begin position="162"/>
        <end position="273"/>
    </location>
</feature>
<dbReference type="Gene3D" id="2.30.30.490">
    <property type="match status" value="1"/>
</dbReference>
<dbReference type="GO" id="GO:0003714">
    <property type="term" value="F:transcription corepressor activity"/>
    <property type="evidence" value="ECO:0007669"/>
    <property type="project" value="TreeGrafter"/>
</dbReference>
<keyword evidence="11" id="KW-1185">Reference proteome</keyword>
<protein>
    <recommendedName>
        <fullName evidence="12">SANT domain-containing protein</fullName>
    </recommendedName>
</protein>
<dbReference type="InterPro" id="IPR001025">
    <property type="entry name" value="BAH_dom"/>
</dbReference>
<dbReference type="GO" id="GO:0003677">
    <property type="term" value="F:DNA binding"/>
    <property type="evidence" value="ECO:0007669"/>
    <property type="project" value="UniProtKB-KW"/>
</dbReference>
<dbReference type="SUPFAM" id="SSF46689">
    <property type="entry name" value="Homeodomain-like"/>
    <property type="match status" value="1"/>
</dbReference>
<comment type="subcellular location">
    <subcellularLocation>
        <location evidence="1">Nucleus</location>
    </subcellularLocation>
</comment>
<evidence type="ECO:0000256" key="1">
    <source>
        <dbReference type="ARBA" id="ARBA00004123"/>
    </source>
</evidence>
<name>A0A9Q0RSJ5_BLOTA</name>
<dbReference type="Proteomes" id="UP001142055">
    <property type="component" value="Chromosome 1"/>
</dbReference>
<dbReference type="InterPro" id="IPR000949">
    <property type="entry name" value="ELM2_dom"/>
</dbReference>
<dbReference type="GO" id="GO:0016581">
    <property type="term" value="C:NuRD complex"/>
    <property type="evidence" value="ECO:0007669"/>
    <property type="project" value="TreeGrafter"/>
</dbReference>
<evidence type="ECO:0000256" key="3">
    <source>
        <dbReference type="ARBA" id="ARBA00022771"/>
    </source>
</evidence>
<evidence type="ECO:0000256" key="6">
    <source>
        <dbReference type="ARBA" id="ARBA00023242"/>
    </source>
</evidence>
<dbReference type="Pfam" id="PF01448">
    <property type="entry name" value="ELM2"/>
    <property type="match status" value="1"/>
</dbReference>
<dbReference type="SMART" id="SM01189">
    <property type="entry name" value="ELM2"/>
    <property type="match status" value="1"/>
</dbReference>
<keyword evidence="5" id="KW-0238">DNA-binding</keyword>
<feature type="domain" description="BAH" evidence="7">
    <location>
        <begin position="24"/>
        <end position="160"/>
    </location>
</feature>
<dbReference type="PROSITE" id="PS51293">
    <property type="entry name" value="SANT"/>
    <property type="match status" value="1"/>
</dbReference>
<evidence type="ECO:0000259" key="7">
    <source>
        <dbReference type="PROSITE" id="PS51038"/>
    </source>
</evidence>
<evidence type="ECO:0000256" key="5">
    <source>
        <dbReference type="ARBA" id="ARBA00023125"/>
    </source>
</evidence>
<keyword evidence="2" id="KW-0479">Metal-binding</keyword>
<dbReference type="Gene3D" id="4.10.1240.50">
    <property type="match status" value="1"/>
</dbReference>
<feature type="domain" description="SANT" evidence="9">
    <location>
        <begin position="286"/>
        <end position="333"/>
    </location>
</feature>
<evidence type="ECO:0000259" key="8">
    <source>
        <dbReference type="PROSITE" id="PS51156"/>
    </source>
</evidence>
<evidence type="ECO:0000313" key="10">
    <source>
        <dbReference type="EMBL" id="KAJ6224755.1"/>
    </source>
</evidence>
<dbReference type="PROSITE" id="PS51156">
    <property type="entry name" value="ELM2"/>
    <property type="match status" value="1"/>
</dbReference>
<evidence type="ECO:0008006" key="12">
    <source>
        <dbReference type="Google" id="ProtNLM"/>
    </source>
</evidence>
<dbReference type="PANTHER" id="PTHR10865:SF29">
    <property type="entry name" value="METASTASIS ASSOCIATED 1-LIKE, ISOFORM D"/>
    <property type="match status" value="1"/>
</dbReference>
<accession>A0A9Q0RSJ5</accession>
<evidence type="ECO:0000313" key="11">
    <source>
        <dbReference type="Proteomes" id="UP001142055"/>
    </source>
</evidence>
<dbReference type="AlphaFoldDB" id="A0A9Q0RSJ5"/>
<dbReference type="InterPro" id="IPR017884">
    <property type="entry name" value="SANT_dom"/>
</dbReference>
<evidence type="ECO:0000256" key="4">
    <source>
        <dbReference type="ARBA" id="ARBA00022833"/>
    </source>
</evidence>
<dbReference type="FunFam" id="1.10.10.60:FF:000012">
    <property type="entry name" value="Metastasis-associated 1 family, member 3"/>
    <property type="match status" value="1"/>
</dbReference>
<dbReference type="OMA" id="NMATISI"/>
<dbReference type="GO" id="GO:0003682">
    <property type="term" value="F:chromatin binding"/>
    <property type="evidence" value="ECO:0007669"/>
    <property type="project" value="InterPro"/>
</dbReference>
<dbReference type="Gene3D" id="1.10.10.60">
    <property type="entry name" value="Homeodomain-like"/>
    <property type="match status" value="1"/>
</dbReference>
<dbReference type="InterPro" id="IPR043151">
    <property type="entry name" value="BAH_sf"/>
</dbReference>
<evidence type="ECO:0000256" key="2">
    <source>
        <dbReference type="ARBA" id="ARBA00022723"/>
    </source>
</evidence>
<dbReference type="PANTHER" id="PTHR10865">
    <property type="entry name" value="METASTASIS-ASSOCIATED PROTEIN AND MESODERM INDUCTION EARLY RESPONSE PROTEIN"/>
    <property type="match status" value="1"/>
</dbReference>
<keyword evidence="3" id="KW-0863">Zinc-finger</keyword>
<evidence type="ECO:0000259" key="9">
    <source>
        <dbReference type="PROSITE" id="PS51293"/>
    </source>
</evidence>
<sequence>MNPSFQLTTRSNLKQPRQPFNFKEQLRIGEFAFVEISPNLPYDIYRIEKITLNKSGVKILGTFLQRKNSISKNLIDIAKSFDTDDKLNKQVSSGDENQLFNRELYITEETICFSSKKVKGKCSVLHHNGMENLNSLINRNEMFYYSLNYNPTTKSFNRIVCKSVRIGKQYQANVPKGILRYPESEDTRILENMETLVYKPTELITDKEIDQFIVIVKSTDTYGKILLSRLNKTDPILDNIIKFNDNILQVAMDILFKYQFNLSKAILSLVPNDKPLVFDNYQTFIWSSEEIRLFEYAFGKYHKMFNKIHQHYLPWKSLKNIISFYYLWKKSYIGCDNYCNMKVKSKNKQHFEIDNSVGQMVSPLINIPQNELQTMGKCESCRLSCLTKVYPCGPVRSILCNNCHRYWKMFATFV</sequence>
<dbReference type="InterPro" id="IPR040138">
    <property type="entry name" value="MIER/MTA"/>
</dbReference>
<reference evidence="10" key="1">
    <citation type="submission" date="2022-12" db="EMBL/GenBank/DDBJ databases">
        <title>Genome assemblies of Blomia tropicalis.</title>
        <authorList>
            <person name="Cui Y."/>
        </authorList>
    </citation>
    <scope>NUCLEOTIDE SEQUENCE</scope>
    <source>
        <tissue evidence="10">Adult mites</tissue>
    </source>
</reference>
<organism evidence="10 11">
    <name type="scientific">Blomia tropicalis</name>
    <name type="common">Mite</name>
    <dbReference type="NCBI Taxonomy" id="40697"/>
    <lineage>
        <taxon>Eukaryota</taxon>
        <taxon>Metazoa</taxon>
        <taxon>Ecdysozoa</taxon>
        <taxon>Arthropoda</taxon>
        <taxon>Chelicerata</taxon>
        <taxon>Arachnida</taxon>
        <taxon>Acari</taxon>
        <taxon>Acariformes</taxon>
        <taxon>Sarcoptiformes</taxon>
        <taxon>Astigmata</taxon>
        <taxon>Glycyphagoidea</taxon>
        <taxon>Echimyopodidae</taxon>
        <taxon>Blomia</taxon>
    </lineage>
</organism>
<dbReference type="GO" id="GO:0042826">
    <property type="term" value="F:histone deacetylase binding"/>
    <property type="evidence" value="ECO:0007669"/>
    <property type="project" value="TreeGrafter"/>
</dbReference>
<dbReference type="GO" id="GO:0000122">
    <property type="term" value="P:negative regulation of transcription by RNA polymerase II"/>
    <property type="evidence" value="ECO:0007669"/>
    <property type="project" value="TreeGrafter"/>
</dbReference>
<dbReference type="GO" id="GO:0008270">
    <property type="term" value="F:zinc ion binding"/>
    <property type="evidence" value="ECO:0007669"/>
    <property type="project" value="UniProtKB-KW"/>
</dbReference>
<dbReference type="PROSITE" id="PS51038">
    <property type="entry name" value="BAH"/>
    <property type="match status" value="1"/>
</dbReference>